<keyword evidence="8" id="KW-1185">Reference proteome</keyword>
<dbReference type="Proteomes" id="UP000265020">
    <property type="component" value="Unassembled WGS sequence"/>
</dbReference>
<evidence type="ECO:0000313" key="7">
    <source>
        <dbReference type="Ensembl" id="ENSCVAP00000031153.1"/>
    </source>
</evidence>
<organism evidence="7 8">
    <name type="scientific">Cyprinodon variegatus</name>
    <name type="common">Sheepshead minnow</name>
    <dbReference type="NCBI Taxonomy" id="28743"/>
    <lineage>
        <taxon>Eukaryota</taxon>
        <taxon>Metazoa</taxon>
        <taxon>Chordata</taxon>
        <taxon>Craniata</taxon>
        <taxon>Vertebrata</taxon>
        <taxon>Euteleostomi</taxon>
        <taxon>Actinopterygii</taxon>
        <taxon>Neopterygii</taxon>
        <taxon>Teleostei</taxon>
        <taxon>Neoteleostei</taxon>
        <taxon>Acanthomorphata</taxon>
        <taxon>Ovalentaria</taxon>
        <taxon>Atherinomorphae</taxon>
        <taxon>Cyprinodontiformes</taxon>
        <taxon>Cyprinodontidae</taxon>
        <taxon>Cyprinodon</taxon>
    </lineage>
</organism>
<keyword evidence="3 6" id="KW-0732">Signal</keyword>
<accession>A0A3Q2EF52</accession>
<sequence length="191" mass="21719">MISAVAFLLAFLCLSPLSHAAPLACEELVRPLDQLDPRHLEGKWALVAGSLSHPPFLERFRQRDSASVSYASSTSETSISYTRSLRLHGNCTYNTYNITLEGSSFTYDGTDKSNLSAAYIHTSCHDCMLMRMDVESGKRIHFYLFSRRRELKQEEMEEFKAQVECLNMPPPAVMDPTKDTDRETRKDARKD</sequence>
<evidence type="ECO:0000256" key="2">
    <source>
        <dbReference type="ARBA" id="ARBA00022525"/>
    </source>
</evidence>
<dbReference type="CDD" id="cd19415">
    <property type="entry name" value="lipocalin_ApoM_AGP"/>
    <property type="match status" value="1"/>
</dbReference>
<feature type="region of interest" description="Disordered" evidence="5">
    <location>
        <begin position="166"/>
        <end position="191"/>
    </location>
</feature>
<dbReference type="Ensembl" id="ENSCVAT00000025751.1">
    <property type="protein sequence ID" value="ENSCVAP00000031153.1"/>
    <property type="gene ID" value="ENSCVAG00000020223.1"/>
</dbReference>
<dbReference type="GeneTree" id="ENSGT00940000166223"/>
<evidence type="ECO:0000256" key="6">
    <source>
        <dbReference type="SAM" id="SignalP"/>
    </source>
</evidence>
<name>A0A3Q2EF52_CYPVA</name>
<dbReference type="Gene3D" id="2.40.128.20">
    <property type="match status" value="1"/>
</dbReference>
<protein>
    <submittedName>
        <fullName evidence="7">Uncharacterized protein</fullName>
    </submittedName>
</protein>
<evidence type="ECO:0000256" key="4">
    <source>
        <dbReference type="ARBA" id="ARBA00023180"/>
    </source>
</evidence>
<evidence type="ECO:0000313" key="8">
    <source>
        <dbReference type="Proteomes" id="UP000265020"/>
    </source>
</evidence>
<dbReference type="InterPro" id="IPR012674">
    <property type="entry name" value="Calycin"/>
</dbReference>
<dbReference type="OMA" id="NFAHTSC"/>
<dbReference type="SUPFAM" id="SSF50814">
    <property type="entry name" value="Lipocalins"/>
    <property type="match status" value="1"/>
</dbReference>
<dbReference type="PANTHER" id="PTHR11967:SF2">
    <property type="entry name" value="ALPHA-1-ACID GLYCOPROTEIN 1"/>
    <property type="match status" value="1"/>
</dbReference>
<feature type="compositionally biased region" description="Basic and acidic residues" evidence="5">
    <location>
        <begin position="176"/>
        <end position="191"/>
    </location>
</feature>
<dbReference type="Pfam" id="PF11032">
    <property type="entry name" value="ApoM"/>
    <property type="match status" value="1"/>
</dbReference>
<feature type="signal peptide" evidence="6">
    <location>
        <begin position="1"/>
        <end position="20"/>
    </location>
</feature>
<feature type="chain" id="PRO_5018584713" evidence="6">
    <location>
        <begin position="21"/>
        <end position="191"/>
    </location>
</feature>
<reference evidence="7" key="1">
    <citation type="submission" date="2025-08" db="UniProtKB">
        <authorList>
            <consortium name="Ensembl"/>
        </authorList>
    </citation>
    <scope>IDENTIFICATION</scope>
</reference>
<dbReference type="InterPro" id="IPR022734">
    <property type="entry name" value="ApoM"/>
</dbReference>
<evidence type="ECO:0000256" key="5">
    <source>
        <dbReference type="SAM" id="MobiDB-lite"/>
    </source>
</evidence>
<comment type="subcellular location">
    <subcellularLocation>
        <location evidence="1">Secreted</location>
    </subcellularLocation>
</comment>
<dbReference type="GO" id="GO:0005576">
    <property type="term" value="C:extracellular region"/>
    <property type="evidence" value="ECO:0007669"/>
    <property type="project" value="UniProtKB-SubCell"/>
</dbReference>
<keyword evidence="2" id="KW-0964">Secreted</keyword>
<dbReference type="AlphaFoldDB" id="A0A3Q2EF52"/>
<evidence type="ECO:0000256" key="3">
    <source>
        <dbReference type="ARBA" id="ARBA00022729"/>
    </source>
</evidence>
<dbReference type="PANTHER" id="PTHR11967">
    <property type="entry name" value="ALPHA-1-ACID GLYCOPROTEIN"/>
    <property type="match status" value="1"/>
</dbReference>
<evidence type="ECO:0000256" key="1">
    <source>
        <dbReference type="ARBA" id="ARBA00004613"/>
    </source>
</evidence>
<reference evidence="7" key="2">
    <citation type="submission" date="2025-09" db="UniProtKB">
        <authorList>
            <consortium name="Ensembl"/>
        </authorList>
    </citation>
    <scope>IDENTIFICATION</scope>
</reference>
<keyword evidence="4" id="KW-0325">Glycoprotein</keyword>
<proteinExistence type="predicted"/>